<evidence type="ECO:0000259" key="2">
    <source>
        <dbReference type="Pfam" id="PF05532"/>
    </source>
</evidence>
<accession>A0A1R4HIX2</accession>
<reference evidence="4" key="1">
    <citation type="submission" date="2017-02" db="EMBL/GenBank/DDBJ databases">
        <authorList>
            <person name="Daims H."/>
        </authorList>
    </citation>
    <scope>NUCLEOTIDE SEQUENCE [LARGE SCALE GENOMIC DNA]</scope>
</reference>
<dbReference type="OrthoDB" id="8564562at2"/>
<dbReference type="EMBL" id="FUKI01000165">
    <property type="protein sequence ID" value="SJM96172.1"/>
    <property type="molecule type" value="Genomic_DNA"/>
</dbReference>
<sequence>MNKDQIEGRVEAAKGKIKEATGVLIGDKKFETEGEAQKNVGKIQAGLGDIKEEIKDEIKKELKEDS</sequence>
<dbReference type="RefSeq" id="WP_087145099.1">
    <property type="nucleotide sequence ID" value="NZ_FUKI01000165.1"/>
</dbReference>
<dbReference type="InterPro" id="IPR036629">
    <property type="entry name" value="YjbJ_sf"/>
</dbReference>
<comment type="similarity">
    <text evidence="1">Belongs to the UPF0337 (CsbD) family.</text>
</comment>
<evidence type="ECO:0000313" key="3">
    <source>
        <dbReference type="EMBL" id="SJM96172.1"/>
    </source>
</evidence>
<feature type="domain" description="CsbD-like" evidence="2">
    <location>
        <begin position="4"/>
        <end position="56"/>
    </location>
</feature>
<dbReference type="AlphaFoldDB" id="A0A1R4HIX2"/>
<dbReference type="Pfam" id="PF05532">
    <property type="entry name" value="CsbD"/>
    <property type="match status" value="1"/>
</dbReference>
<dbReference type="SUPFAM" id="SSF69047">
    <property type="entry name" value="Hypothetical protein YjbJ"/>
    <property type="match status" value="1"/>
</dbReference>
<protein>
    <recommendedName>
        <fullName evidence="2">CsbD-like domain-containing protein</fullName>
    </recommendedName>
</protein>
<keyword evidence="4" id="KW-1185">Reference proteome</keyword>
<gene>
    <name evidence="3" type="ORF">CRENPOLYSF1_850051</name>
</gene>
<name>A0A1R4HIX2_9GAMM</name>
<dbReference type="InterPro" id="IPR008462">
    <property type="entry name" value="CsbD"/>
</dbReference>
<dbReference type="Proteomes" id="UP000195667">
    <property type="component" value="Unassembled WGS sequence"/>
</dbReference>
<proteinExistence type="inferred from homology"/>
<organism evidence="3 4">
    <name type="scientific">Crenothrix polyspora</name>
    <dbReference type="NCBI Taxonomy" id="360316"/>
    <lineage>
        <taxon>Bacteria</taxon>
        <taxon>Pseudomonadati</taxon>
        <taxon>Pseudomonadota</taxon>
        <taxon>Gammaproteobacteria</taxon>
        <taxon>Methylococcales</taxon>
        <taxon>Crenotrichaceae</taxon>
        <taxon>Crenothrix</taxon>
    </lineage>
</organism>
<evidence type="ECO:0000256" key="1">
    <source>
        <dbReference type="ARBA" id="ARBA00009129"/>
    </source>
</evidence>
<evidence type="ECO:0000313" key="4">
    <source>
        <dbReference type="Proteomes" id="UP000195667"/>
    </source>
</evidence>
<dbReference type="Gene3D" id="1.10.1470.10">
    <property type="entry name" value="YjbJ"/>
    <property type="match status" value="1"/>
</dbReference>